<accession>A0A0F9IL68</accession>
<comment type="caution">
    <text evidence="2">The sequence shown here is derived from an EMBL/GenBank/DDBJ whole genome shotgun (WGS) entry which is preliminary data.</text>
</comment>
<feature type="region of interest" description="Disordered" evidence="1">
    <location>
        <begin position="1"/>
        <end position="20"/>
    </location>
</feature>
<name>A0A0F9IL68_9ZZZZ</name>
<reference evidence="2" key="1">
    <citation type="journal article" date="2015" name="Nature">
        <title>Complex archaea that bridge the gap between prokaryotes and eukaryotes.</title>
        <authorList>
            <person name="Spang A."/>
            <person name="Saw J.H."/>
            <person name="Jorgensen S.L."/>
            <person name="Zaremba-Niedzwiedzka K."/>
            <person name="Martijn J."/>
            <person name="Lind A.E."/>
            <person name="van Eijk R."/>
            <person name="Schleper C."/>
            <person name="Guy L."/>
            <person name="Ettema T.J."/>
        </authorList>
    </citation>
    <scope>NUCLEOTIDE SEQUENCE</scope>
</reference>
<evidence type="ECO:0000256" key="1">
    <source>
        <dbReference type="SAM" id="MobiDB-lite"/>
    </source>
</evidence>
<dbReference type="AlphaFoldDB" id="A0A0F9IL68"/>
<gene>
    <name evidence="2" type="ORF">LCGC14_1644730</name>
</gene>
<proteinExistence type="predicted"/>
<dbReference type="EMBL" id="LAZR01013752">
    <property type="protein sequence ID" value="KKM20509.1"/>
    <property type="molecule type" value="Genomic_DNA"/>
</dbReference>
<protein>
    <submittedName>
        <fullName evidence="2">Uncharacterized protein</fullName>
    </submittedName>
</protein>
<sequence>MSEPNNQGEDKAKEAGTEETDPEVVVIRSVCIVGPLSQVDKILGMMPLGTTNEGDVAISMSPMYGPIPVVKEGLVAQSPHFIDMVEALNKSLEDELKSEPKFFVAIPTRFTHHDRLSVKITSDSYDDLDEIRNVDPKYPNAVLVSTTNDPEVPSIIIGTWNDVSRNWERVLNPVPVHIIPAGDSEATKMPSA</sequence>
<organism evidence="2">
    <name type="scientific">marine sediment metagenome</name>
    <dbReference type="NCBI Taxonomy" id="412755"/>
    <lineage>
        <taxon>unclassified sequences</taxon>
        <taxon>metagenomes</taxon>
        <taxon>ecological metagenomes</taxon>
    </lineage>
</organism>
<evidence type="ECO:0000313" key="2">
    <source>
        <dbReference type="EMBL" id="KKM20509.1"/>
    </source>
</evidence>